<evidence type="ECO:0000313" key="2">
    <source>
        <dbReference type="Proteomes" id="UP001177021"/>
    </source>
</evidence>
<comment type="caution">
    <text evidence="1">The sequence shown here is derived from an EMBL/GenBank/DDBJ whole genome shotgun (WGS) entry which is preliminary data.</text>
</comment>
<keyword evidence="2" id="KW-1185">Reference proteome</keyword>
<reference evidence="1" key="1">
    <citation type="submission" date="2023-10" db="EMBL/GenBank/DDBJ databases">
        <authorList>
            <person name="Rodriguez Cubillos JULIANA M."/>
            <person name="De Vega J."/>
        </authorList>
    </citation>
    <scope>NUCLEOTIDE SEQUENCE</scope>
</reference>
<name>A0ACB0J689_TRIPR</name>
<accession>A0ACB0J689</accession>
<dbReference type="Proteomes" id="UP001177021">
    <property type="component" value="Unassembled WGS sequence"/>
</dbReference>
<evidence type="ECO:0000313" key="1">
    <source>
        <dbReference type="EMBL" id="CAJ2639568.1"/>
    </source>
</evidence>
<gene>
    <name evidence="1" type="ORF">MILVUS5_LOCUS9568</name>
</gene>
<protein>
    <submittedName>
        <fullName evidence="1">Uncharacterized protein</fullName>
    </submittedName>
</protein>
<organism evidence="1 2">
    <name type="scientific">Trifolium pratense</name>
    <name type="common">Red clover</name>
    <dbReference type="NCBI Taxonomy" id="57577"/>
    <lineage>
        <taxon>Eukaryota</taxon>
        <taxon>Viridiplantae</taxon>
        <taxon>Streptophyta</taxon>
        <taxon>Embryophyta</taxon>
        <taxon>Tracheophyta</taxon>
        <taxon>Spermatophyta</taxon>
        <taxon>Magnoliopsida</taxon>
        <taxon>eudicotyledons</taxon>
        <taxon>Gunneridae</taxon>
        <taxon>Pentapetalae</taxon>
        <taxon>rosids</taxon>
        <taxon>fabids</taxon>
        <taxon>Fabales</taxon>
        <taxon>Fabaceae</taxon>
        <taxon>Papilionoideae</taxon>
        <taxon>50 kb inversion clade</taxon>
        <taxon>NPAAA clade</taxon>
        <taxon>Hologalegina</taxon>
        <taxon>IRL clade</taxon>
        <taxon>Trifolieae</taxon>
        <taxon>Trifolium</taxon>
    </lineage>
</organism>
<sequence>MEKVYEDLWHPRFENQRNQQQRFGVVRDELPLQSEECLVLMLEKEFQQWPDAGYLNRLQYGVLDFGARNEGSSTFWFRSSMCLSIH</sequence>
<proteinExistence type="predicted"/>
<dbReference type="EMBL" id="CASHSV030000024">
    <property type="protein sequence ID" value="CAJ2639568.1"/>
    <property type="molecule type" value="Genomic_DNA"/>
</dbReference>